<dbReference type="Proteomes" id="UP000070516">
    <property type="component" value="Chromosome"/>
</dbReference>
<dbReference type="AlphaFoldDB" id="A0A127I4U8"/>
<proteinExistence type="predicted"/>
<name>A0A127I4U8_PSEAZ</name>
<dbReference type="KEGG" id="pazo:AYR47_27815"/>
<organism evidence="1 2">
    <name type="scientific">Pseudomonas azotoformans</name>
    <dbReference type="NCBI Taxonomy" id="47878"/>
    <lineage>
        <taxon>Bacteria</taxon>
        <taxon>Pseudomonadati</taxon>
        <taxon>Pseudomonadota</taxon>
        <taxon>Gammaproteobacteria</taxon>
        <taxon>Pseudomonadales</taxon>
        <taxon>Pseudomonadaceae</taxon>
        <taxon>Pseudomonas</taxon>
    </lineage>
</organism>
<reference evidence="1 2" key="1">
    <citation type="submission" date="2016-02" db="EMBL/GenBank/DDBJ databases">
        <title>Complete genome sequence of Pseudomonas azotoformans S4.</title>
        <authorList>
            <person name="Fang Y."/>
            <person name="Wu L."/>
            <person name="Feng G."/>
        </authorList>
    </citation>
    <scope>NUCLEOTIDE SEQUENCE [LARGE SCALE GENOMIC DNA]</scope>
    <source>
        <strain evidence="1 2">S4</strain>
    </source>
</reference>
<sequence>MYYSAKEFKDESVKRAANKSVSKLRLAFEPNDIKYIIIKDESEINDFVNHLRSAKGANFTMREVEKLTTRILTSDQIATDF</sequence>
<gene>
    <name evidence="1" type="ORF">AYR47_27815</name>
</gene>
<evidence type="ECO:0000313" key="1">
    <source>
        <dbReference type="EMBL" id="AMN81878.1"/>
    </source>
</evidence>
<accession>A0A127I4U8</accession>
<protein>
    <submittedName>
        <fullName evidence="1">Uncharacterized protein</fullName>
    </submittedName>
</protein>
<dbReference type="EMBL" id="CP014546">
    <property type="protein sequence ID" value="AMN81878.1"/>
    <property type="molecule type" value="Genomic_DNA"/>
</dbReference>
<evidence type="ECO:0000313" key="2">
    <source>
        <dbReference type="Proteomes" id="UP000070516"/>
    </source>
</evidence>